<keyword evidence="2" id="KW-0808">Transferase</keyword>
<dbReference type="Gene3D" id="3.40.50.150">
    <property type="entry name" value="Vaccinia Virus protein VP39"/>
    <property type="match status" value="1"/>
</dbReference>
<feature type="transmembrane region" description="Helical" evidence="1">
    <location>
        <begin position="27"/>
        <end position="49"/>
    </location>
</feature>
<dbReference type="Proteomes" id="UP000468591">
    <property type="component" value="Unassembled WGS sequence"/>
</dbReference>
<sequence length="341" mass="39377">MAHMVPNCVNVWLGDKAKMKKPNMTELVRVVDFFVFPLLVLAALPLKLYRKVGSARMPRTTRHLQKAGVFPIRDHYYEPQFRFDEELNAGKQRRKLPGIDLRRSEQLELLQHLDYVDDFDAFLNEQEYVEGLSRFEIENGSFETGDAEFLFSFVRYLKPMIVVEIGCGSSTKIIQAALKMNERSGGAAARHICIEPFEMPWLEDFPGIELVRERVESTDLSHITELLSPGDLLFIDSSHIIRPNGDVLTEYLEIVPALRSGVNVHVHDIFTPNHYPDSWLRKNVRFWNEQYLLEALLSNNPSFTVVAALNYLKHNEFESMKRICPGLTIQQEPGSFYFRVN</sequence>
<gene>
    <name evidence="2" type="ORF">GV827_22205</name>
</gene>
<organism evidence="2 3">
    <name type="scientific">Sulfitobacter sediminilitoris</name>
    <dbReference type="NCBI Taxonomy" id="2698830"/>
    <lineage>
        <taxon>Bacteria</taxon>
        <taxon>Pseudomonadati</taxon>
        <taxon>Pseudomonadota</taxon>
        <taxon>Alphaproteobacteria</taxon>
        <taxon>Rhodobacterales</taxon>
        <taxon>Roseobacteraceae</taxon>
        <taxon>Sulfitobacter</taxon>
    </lineage>
</organism>
<proteinExistence type="predicted"/>
<dbReference type="GO" id="GO:0032259">
    <property type="term" value="P:methylation"/>
    <property type="evidence" value="ECO:0007669"/>
    <property type="project" value="UniProtKB-KW"/>
</dbReference>
<dbReference type="SUPFAM" id="SSF53335">
    <property type="entry name" value="S-adenosyl-L-methionine-dependent methyltransferases"/>
    <property type="match status" value="1"/>
</dbReference>
<keyword evidence="3" id="KW-1185">Reference proteome</keyword>
<protein>
    <submittedName>
        <fullName evidence="2">Class I SAM-dependent methyltransferase</fullName>
    </submittedName>
</protein>
<reference evidence="2 3" key="1">
    <citation type="submission" date="2020-01" db="EMBL/GenBank/DDBJ databases">
        <title>Sulfitobacter sediminilitoris sp. nov., isolated from a tidal flat.</title>
        <authorList>
            <person name="Park S."/>
            <person name="Yoon J.-H."/>
        </authorList>
    </citation>
    <scope>NUCLEOTIDE SEQUENCE [LARGE SCALE GENOMIC DNA]</scope>
    <source>
        <strain evidence="2 3">JBTF-M27</strain>
    </source>
</reference>
<evidence type="ECO:0000256" key="1">
    <source>
        <dbReference type="SAM" id="Phobius"/>
    </source>
</evidence>
<dbReference type="GO" id="GO:0008168">
    <property type="term" value="F:methyltransferase activity"/>
    <property type="evidence" value="ECO:0007669"/>
    <property type="project" value="UniProtKB-KW"/>
</dbReference>
<evidence type="ECO:0000313" key="2">
    <source>
        <dbReference type="EMBL" id="NEK25084.1"/>
    </source>
</evidence>
<keyword evidence="2" id="KW-0489">Methyltransferase</keyword>
<keyword evidence="1" id="KW-1133">Transmembrane helix</keyword>
<comment type="caution">
    <text evidence="2">The sequence shown here is derived from an EMBL/GenBank/DDBJ whole genome shotgun (WGS) entry which is preliminary data.</text>
</comment>
<dbReference type="InterPro" id="IPR029063">
    <property type="entry name" value="SAM-dependent_MTases_sf"/>
</dbReference>
<dbReference type="EMBL" id="JAABNT010000037">
    <property type="protein sequence ID" value="NEK25084.1"/>
    <property type="molecule type" value="Genomic_DNA"/>
</dbReference>
<name>A0A6P0CKT4_9RHOB</name>
<dbReference type="Pfam" id="PF13578">
    <property type="entry name" value="Methyltransf_24"/>
    <property type="match status" value="1"/>
</dbReference>
<evidence type="ECO:0000313" key="3">
    <source>
        <dbReference type="Proteomes" id="UP000468591"/>
    </source>
</evidence>
<keyword evidence="1" id="KW-0812">Transmembrane</keyword>
<keyword evidence="1" id="KW-0472">Membrane</keyword>
<accession>A0A6P0CKT4</accession>
<dbReference type="AlphaFoldDB" id="A0A6P0CKT4"/>